<feature type="region of interest" description="Disordered" evidence="1">
    <location>
        <begin position="1"/>
        <end position="24"/>
    </location>
</feature>
<reference evidence="4" key="1">
    <citation type="submission" date="2024-03" db="EMBL/GenBank/DDBJ databases">
        <title>WGS assembly of Saponaria officinalis var. Norfolk2.</title>
        <authorList>
            <person name="Jenkins J."/>
            <person name="Shu S."/>
            <person name="Grimwood J."/>
            <person name="Barry K."/>
            <person name="Goodstein D."/>
            <person name="Schmutz J."/>
            <person name="Leebens-Mack J."/>
            <person name="Osbourn A."/>
        </authorList>
    </citation>
    <scope>NUCLEOTIDE SEQUENCE [LARGE SCALE GENOMIC DNA]</scope>
    <source>
        <strain evidence="4">JIC</strain>
    </source>
</reference>
<proteinExistence type="predicted"/>
<evidence type="ECO:0000313" key="5">
    <source>
        <dbReference type="Proteomes" id="UP001443914"/>
    </source>
</evidence>
<accession>A0AAW1I4D9</accession>
<dbReference type="SUPFAM" id="SSF140959">
    <property type="entry name" value="Indolic compounds 2,3-dioxygenase-like"/>
    <property type="match status" value="1"/>
</dbReference>
<dbReference type="GO" id="GO:0046872">
    <property type="term" value="F:metal ion binding"/>
    <property type="evidence" value="ECO:0007669"/>
    <property type="project" value="InterPro"/>
</dbReference>
<dbReference type="InterPro" id="IPR038759">
    <property type="entry name" value="HSPRO1/HSPRO2"/>
</dbReference>
<dbReference type="Proteomes" id="UP001443914">
    <property type="component" value="Unassembled WGS sequence"/>
</dbReference>
<organism evidence="4 5">
    <name type="scientific">Saponaria officinalis</name>
    <name type="common">Common soapwort</name>
    <name type="synonym">Lychnis saponaria</name>
    <dbReference type="NCBI Taxonomy" id="3572"/>
    <lineage>
        <taxon>Eukaryota</taxon>
        <taxon>Viridiplantae</taxon>
        <taxon>Streptophyta</taxon>
        <taxon>Embryophyta</taxon>
        <taxon>Tracheophyta</taxon>
        <taxon>Spermatophyta</taxon>
        <taxon>Magnoliopsida</taxon>
        <taxon>eudicotyledons</taxon>
        <taxon>Gunneridae</taxon>
        <taxon>Pentapetalae</taxon>
        <taxon>Caryophyllales</taxon>
        <taxon>Caryophyllaceae</taxon>
        <taxon>Caryophylleae</taxon>
        <taxon>Saponaria</taxon>
    </lineage>
</organism>
<dbReference type="EMBL" id="JBDFQZ010000010">
    <property type="protein sequence ID" value="KAK9683433.1"/>
    <property type="molecule type" value="Genomic_DNA"/>
</dbReference>
<evidence type="ECO:0000256" key="1">
    <source>
        <dbReference type="SAM" id="MobiDB-lite"/>
    </source>
</evidence>
<feature type="domain" description="Hs1pro-1 C-terminal" evidence="2">
    <location>
        <begin position="207"/>
        <end position="465"/>
    </location>
</feature>
<dbReference type="GO" id="GO:0006952">
    <property type="term" value="P:defense response"/>
    <property type="evidence" value="ECO:0007669"/>
    <property type="project" value="InterPro"/>
</dbReference>
<feature type="compositionally biased region" description="Polar residues" evidence="1">
    <location>
        <begin position="11"/>
        <end position="24"/>
    </location>
</feature>
<dbReference type="InterPro" id="IPR009743">
    <property type="entry name" value="Hs1pro-1_C"/>
</dbReference>
<dbReference type="InterPro" id="IPR009869">
    <property type="entry name" value="HSPRO1_N"/>
</dbReference>
<dbReference type="GO" id="GO:0019441">
    <property type="term" value="P:L-tryptophan catabolic process to kynurenine"/>
    <property type="evidence" value="ECO:0007669"/>
    <property type="project" value="InterPro"/>
</dbReference>
<dbReference type="GO" id="GO:0020037">
    <property type="term" value="F:heme binding"/>
    <property type="evidence" value="ECO:0007669"/>
    <property type="project" value="InterPro"/>
</dbReference>
<gene>
    <name evidence="4" type="ORF">RND81_10G141000</name>
</gene>
<keyword evidence="5" id="KW-1185">Reference proteome</keyword>
<evidence type="ECO:0000313" key="4">
    <source>
        <dbReference type="EMBL" id="KAK9683433.1"/>
    </source>
</evidence>
<evidence type="ECO:0008006" key="6">
    <source>
        <dbReference type="Google" id="ProtNLM"/>
    </source>
</evidence>
<sequence>MVDYNCKTKMAKSTPNLPNTKSSKLNLKRATSANFSSPEKSTGEITPASETSCSAYETYLRLPELRELGTSIEFPGWENELIIKPGLQALEITFRFVSIVLSDARPYVNRREWNRRLESLAREEVEIIAALCKDDETRGAAPIVDLTTSFGEVIPQTGSSAEVWKLGDGEHTVVSRASEHSLLPRLATWHKSEDFSCRMFYCIESAMKSCVYTLGLGEPNLDGKPNLDYDAVCRPVELHALKKSALDHVSNSENQILFTIHQILESWALTAKQLLNRTIERINREEFSKAADDCWILEKIWNLLEQIENLHMLMDPNDFLHLKTQLRMKTITQNDTFCFRSRGLTEITKMSKDLRHKVPEILGVEVDPMGGPRIQEAAMGLYRGRRQFEKVHLLQAFQGVESAVKRFFFNYKQLLVVMMGSTEAKGISGAVIETTSSDLLAQLFLEPTYYPSLDAAKTFIADSWERDSSLHRESRVAKR</sequence>
<feature type="domain" description="Nematode resistance protein-like HSPRO1 N-terminal" evidence="3">
    <location>
        <begin position="1"/>
        <end position="204"/>
    </location>
</feature>
<dbReference type="AlphaFoldDB" id="A0AAW1I4D9"/>
<evidence type="ECO:0000259" key="3">
    <source>
        <dbReference type="Pfam" id="PF07231"/>
    </source>
</evidence>
<dbReference type="Pfam" id="PF07014">
    <property type="entry name" value="Hs1pro-1_C"/>
    <property type="match status" value="1"/>
</dbReference>
<protein>
    <recommendedName>
        <fullName evidence="6">Nematode resistance protein-like HSPRO2</fullName>
    </recommendedName>
</protein>
<dbReference type="PANTHER" id="PTHR34795">
    <property type="entry name" value="NEMATODE RESISTANCE PROTEIN-LIKE HSPRO1"/>
    <property type="match status" value="1"/>
</dbReference>
<evidence type="ECO:0000259" key="2">
    <source>
        <dbReference type="Pfam" id="PF07014"/>
    </source>
</evidence>
<dbReference type="PANTHER" id="PTHR34795:SF1">
    <property type="entry name" value="NEMATODE RESISTANCE PROTEIN-LIKE HSPRO1"/>
    <property type="match status" value="1"/>
</dbReference>
<name>A0AAW1I4D9_SAPOF</name>
<dbReference type="InterPro" id="IPR037217">
    <property type="entry name" value="Trp/Indoleamine_2_3_dOase-like"/>
</dbReference>
<comment type="caution">
    <text evidence="4">The sequence shown here is derived from an EMBL/GenBank/DDBJ whole genome shotgun (WGS) entry which is preliminary data.</text>
</comment>
<dbReference type="Pfam" id="PF07231">
    <property type="entry name" value="Hs1pro-1_N"/>
    <property type="match status" value="1"/>
</dbReference>